<dbReference type="PIRSF" id="PIRSF006603">
    <property type="entry name" value="DinF"/>
    <property type="match status" value="1"/>
</dbReference>
<feature type="transmembrane region" description="Helical" evidence="13">
    <location>
        <begin position="385"/>
        <end position="406"/>
    </location>
</feature>
<dbReference type="InterPro" id="IPR048279">
    <property type="entry name" value="MdtK-like"/>
</dbReference>
<evidence type="ECO:0000256" key="13">
    <source>
        <dbReference type="SAM" id="Phobius"/>
    </source>
</evidence>
<feature type="transmembrane region" description="Helical" evidence="13">
    <location>
        <begin position="54"/>
        <end position="80"/>
    </location>
</feature>
<dbReference type="InterPro" id="IPR050222">
    <property type="entry name" value="MATE_MdtK"/>
</dbReference>
<comment type="similarity">
    <text evidence="3">Belongs to the multi antimicrobial extrusion (MATE) (TC 2.A.66.1) family.</text>
</comment>
<name>A0ABY5VJ27_9FIRM</name>
<keyword evidence="15" id="KW-1185">Reference proteome</keyword>
<sequence length="446" mass="48057">MIKDLTKGSPDRLLWTFTLPMLGSVVFQQLYNIVDSVVAGKFIGDEALAAVGASYPITMIFMAVAIGMNVGCSVIISQLFGAGQYGKMKTAIFTSLISSAVLSLVMTFGGLVFCSRLLRLLNTPDNIFGDSEVYLVIYTAGLLFVFLYNICTGTFTALGDSMTPLCFLVASSLGNIALDLFFVIGLKMGVSGVAWATFIAQGIAAILAFAVLLRRLGKIEASEYRKFSVPMLGRIARMAVPSILQQSFVSVGNLFVQGVVNSYGSAVIAGYSAAIKLNTFTITLFTTLSSALSSFSAQNIGAGLIRRVRDGMRSGVRIALAVSLPFTVLYLAFGGSVMRIFVSSTSADVIAVGKTFLGIVAPFYFPVSIKLVCDGVLRGGEAIACFMFTTFSDLILRVVLVFILPLKFGSAGIWMAWPIGWIVAMIFSLYFYKTEKWNHMNRNKSV</sequence>
<gene>
    <name evidence="14" type="ORF">NQ502_04425</name>
</gene>
<evidence type="ECO:0000256" key="7">
    <source>
        <dbReference type="ARBA" id="ARBA00022475"/>
    </source>
</evidence>
<keyword evidence="10" id="KW-0406">Ion transport</keyword>
<dbReference type="Proteomes" id="UP001060164">
    <property type="component" value="Chromosome"/>
</dbReference>
<evidence type="ECO:0000256" key="8">
    <source>
        <dbReference type="ARBA" id="ARBA00022692"/>
    </source>
</evidence>
<comment type="function">
    <text evidence="1">Multidrug efflux pump.</text>
</comment>
<keyword evidence="9 13" id="KW-1133">Transmembrane helix</keyword>
<feature type="transmembrane region" description="Helical" evidence="13">
    <location>
        <begin position="165"/>
        <end position="186"/>
    </location>
</feature>
<keyword evidence="7" id="KW-1003">Cell membrane</keyword>
<protein>
    <recommendedName>
        <fullName evidence="4">Probable multidrug resistance protein NorM</fullName>
    </recommendedName>
    <alternativeName>
        <fullName evidence="12">Multidrug-efflux transporter</fullName>
    </alternativeName>
</protein>
<accession>A0ABY5VJ27</accession>
<evidence type="ECO:0000256" key="11">
    <source>
        <dbReference type="ARBA" id="ARBA00023136"/>
    </source>
</evidence>
<evidence type="ECO:0000256" key="1">
    <source>
        <dbReference type="ARBA" id="ARBA00003408"/>
    </source>
</evidence>
<reference evidence="14" key="1">
    <citation type="journal article" date="2022" name="Cell">
        <title>Design, construction, and in vivo augmentation of a complex gut microbiome.</title>
        <authorList>
            <person name="Cheng A.G."/>
            <person name="Ho P.Y."/>
            <person name="Aranda-Diaz A."/>
            <person name="Jain S."/>
            <person name="Yu F.B."/>
            <person name="Meng X."/>
            <person name="Wang M."/>
            <person name="Iakiviak M."/>
            <person name="Nagashima K."/>
            <person name="Zhao A."/>
            <person name="Murugkar P."/>
            <person name="Patil A."/>
            <person name="Atabakhsh K."/>
            <person name="Weakley A."/>
            <person name="Yan J."/>
            <person name="Brumbaugh A.R."/>
            <person name="Higginbottom S."/>
            <person name="Dimas A."/>
            <person name="Shiver A.L."/>
            <person name="Deutschbauer A."/>
            <person name="Neff N."/>
            <person name="Sonnenburg J.L."/>
            <person name="Huang K.C."/>
            <person name="Fischbach M.A."/>
        </authorList>
    </citation>
    <scope>NUCLEOTIDE SEQUENCE</scope>
    <source>
        <strain evidence="14">DSM 19829</strain>
    </source>
</reference>
<evidence type="ECO:0000256" key="6">
    <source>
        <dbReference type="ARBA" id="ARBA00022449"/>
    </source>
</evidence>
<dbReference type="InterPro" id="IPR002528">
    <property type="entry name" value="MATE_fam"/>
</dbReference>
<feature type="transmembrane region" description="Helical" evidence="13">
    <location>
        <begin position="354"/>
        <end position="373"/>
    </location>
</feature>
<organism evidence="14 15">
    <name type="scientific">Ruminococcus gauvreauii</name>
    <dbReference type="NCBI Taxonomy" id="438033"/>
    <lineage>
        <taxon>Bacteria</taxon>
        <taxon>Bacillati</taxon>
        <taxon>Bacillota</taxon>
        <taxon>Clostridia</taxon>
        <taxon>Eubacteriales</taxon>
        <taxon>Oscillospiraceae</taxon>
        <taxon>Ruminococcus</taxon>
    </lineage>
</organism>
<dbReference type="CDD" id="cd13138">
    <property type="entry name" value="MATE_yoeA_like"/>
    <property type="match status" value="1"/>
</dbReference>
<feature type="transmembrane region" description="Helical" evidence="13">
    <location>
        <begin position="133"/>
        <end position="158"/>
    </location>
</feature>
<dbReference type="Pfam" id="PF01554">
    <property type="entry name" value="MatE"/>
    <property type="match status" value="2"/>
</dbReference>
<evidence type="ECO:0000256" key="10">
    <source>
        <dbReference type="ARBA" id="ARBA00023065"/>
    </source>
</evidence>
<keyword evidence="11 13" id="KW-0472">Membrane</keyword>
<feature type="transmembrane region" description="Helical" evidence="13">
    <location>
        <begin position="412"/>
        <end position="432"/>
    </location>
</feature>
<evidence type="ECO:0000313" key="14">
    <source>
        <dbReference type="EMBL" id="UWP60307.1"/>
    </source>
</evidence>
<evidence type="ECO:0000256" key="12">
    <source>
        <dbReference type="ARBA" id="ARBA00031636"/>
    </source>
</evidence>
<evidence type="ECO:0000256" key="3">
    <source>
        <dbReference type="ARBA" id="ARBA00010199"/>
    </source>
</evidence>
<dbReference type="PANTHER" id="PTHR43298">
    <property type="entry name" value="MULTIDRUG RESISTANCE PROTEIN NORM-RELATED"/>
    <property type="match status" value="1"/>
</dbReference>
<evidence type="ECO:0000256" key="2">
    <source>
        <dbReference type="ARBA" id="ARBA00004651"/>
    </source>
</evidence>
<feature type="transmembrane region" description="Helical" evidence="13">
    <location>
        <begin position="318"/>
        <end position="342"/>
    </location>
</feature>
<proteinExistence type="inferred from homology"/>
<dbReference type="NCBIfam" id="TIGR00797">
    <property type="entry name" value="matE"/>
    <property type="match status" value="1"/>
</dbReference>
<keyword evidence="8 13" id="KW-0812">Transmembrane</keyword>
<evidence type="ECO:0000256" key="5">
    <source>
        <dbReference type="ARBA" id="ARBA00022448"/>
    </source>
</evidence>
<keyword evidence="6" id="KW-0050">Antiport</keyword>
<evidence type="ECO:0000256" key="4">
    <source>
        <dbReference type="ARBA" id="ARBA00020268"/>
    </source>
</evidence>
<comment type="subcellular location">
    <subcellularLocation>
        <location evidence="2">Cell membrane</location>
        <topology evidence="2">Multi-pass membrane protein</topology>
    </subcellularLocation>
</comment>
<evidence type="ECO:0000313" key="15">
    <source>
        <dbReference type="Proteomes" id="UP001060164"/>
    </source>
</evidence>
<feature type="transmembrane region" description="Helical" evidence="13">
    <location>
        <begin position="92"/>
        <end position="113"/>
    </location>
</feature>
<evidence type="ECO:0000256" key="9">
    <source>
        <dbReference type="ARBA" id="ARBA00022989"/>
    </source>
</evidence>
<keyword evidence="5" id="KW-0813">Transport</keyword>
<feature type="transmembrane region" description="Helical" evidence="13">
    <location>
        <begin position="12"/>
        <end position="34"/>
    </location>
</feature>
<feature type="transmembrane region" description="Helical" evidence="13">
    <location>
        <begin position="192"/>
        <end position="214"/>
    </location>
</feature>
<dbReference type="RefSeq" id="WP_028528678.1">
    <property type="nucleotide sequence ID" value="NZ_CABLBR010000013.1"/>
</dbReference>
<dbReference type="PANTHER" id="PTHR43298:SF2">
    <property type="entry name" value="FMN_FAD EXPORTER YEEO-RELATED"/>
    <property type="match status" value="1"/>
</dbReference>
<dbReference type="EMBL" id="CP102290">
    <property type="protein sequence ID" value="UWP60307.1"/>
    <property type="molecule type" value="Genomic_DNA"/>
</dbReference>